<feature type="region of interest" description="Disordered" evidence="1">
    <location>
        <begin position="401"/>
        <end position="505"/>
    </location>
</feature>
<feature type="compositionally biased region" description="Basic residues" evidence="1">
    <location>
        <begin position="423"/>
        <end position="446"/>
    </location>
</feature>
<reference evidence="5 6" key="1">
    <citation type="submission" date="2025-04" db="UniProtKB">
        <authorList>
            <consortium name="RefSeq"/>
        </authorList>
    </citation>
    <scope>IDENTIFICATION</scope>
    <source>
        <tissue evidence="5 6">Whole organism</tissue>
    </source>
</reference>
<feature type="region of interest" description="Disordered" evidence="1">
    <location>
        <begin position="44"/>
        <end position="154"/>
    </location>
</feature>
<accession>A0A6J1TLS4</accession>
<keyword evidence="4" id="KW-1185">Reference proteome</keyword>
<dbReference type="KEGG" id="foc:113218366"/>
<feature type="region of interest" description="Disordered" evidence="1">
    <location>
        <begin position="250"/>
        <end position="307"/>
    </location>
</feature>
<evidence type="ECO:0000256" key="2">
    <source>
        <dbReference type="SAM" id="Phobius"/>
    </source>
</evidence>
<gene>
    <name evidence="5 6" type="primary">LOC113218366</name>
</gene>
<evidence type="ECO:0000313" key="5">
    <source>
        <dbReference type="RefSeq" id="XP_026294469.1"/>
    </source>
</evidence>
<feature type="region of interest" description="Disordered" evidence="1">
    <location>
        <begin position="166"/>
        <end position="189"/>
    </location>
</feature>
<keyword evidence="2" id="KW-0812">Transmembrane</keyword>
<name>A0A6J1TLS4_FRAOC</name>
<keyword evidence="5 6" id="KW-0675">Receptor</keyword>
<dbReference type="InterPro" id="IPR005062">
    <property type="entry name" value="SAC3/GANP/THP3_conserved"/>
</dbReference>
<evidence type="ECO:0000259" key="3">
    <source>
        <dbReference type="Pfam" id="PF03399"/>
    </source>
</evidence>
<feature type="compositionally biased region" description="Pro residues" evidence="1">
    <location>
        <begin position="61"/>
        <end position="70"/>
    </location>
</feature>
<feature type="compositionally biased region" description="Polar residues" evidence="1">
    <location>
        <begin position="167"/>
        <end position="186"/>
    </location>
</feature>
<feature type="domain" description="SAC3/GANP/THP3 conserved" evidence="3">
    <location>
        <begin position="601"/>
        <end position="785"/>
    </location>
</feature>
<feature type="region of interest" description="Disordered" evidence="1">
    <location>
        <begin position="1"/>
        <end position="28"/>
    </location>
</feature>
<organism evidence="4 5">
    <name type="scientific">Frankliniella occidentalis</name>
    <name type="common">Western flower thrips</name>
    <name type="synonym">Euthrips occidentalis</name>
    <dbReference type="NCBI Taxonomy" id="133901"/>
    <lineage>
        <taxon>Eukaryota</taxon>
        <taxon>Metazoa</taxon>
        <taxon>Ecdysozoa</taxon>
        <taxon>Arthropoda</taxon>
        <taxon>Hexapoda</taxon>
        <taxon>Insecta</taxon>
        <taxon>Pterygota</taxon>
        <taxon>Neoptera</taxon>
        <taxon>Paraneoptera</taxon>
        <taxon>Thysanoptera</taxon>
        <taxon>Terebrantia</taxon>
        <taxon>Thripoidea</taxon>
        <taxon>Thripidae</taxon>
        <taxon>Frankliniella</taxon>
    </lineage>
</organism>
<evidence type="ECO:0000313" key="4">
    <source>
        <dbReference type="Proteomes" id="UP000504606"/>
    </source>
</evidence>
<feature type="compositionally biased region" description="Pro residues" evidence="1">
    <location>
        <begin position="120"/>
        <end position="129"/>
    </location>
</feature>
<keyword evidence="2" id="KW-1133">Transmembrane helix</keyword>
<dbReference type="PANTHER" id="PTHR12436:SF4">
    <property type="entry name" value="LEUKOCYTE RECEPTOR CLUSTER MEMBER 8"/>
    <property type="match status" value="1"/>
</dbReference>
<dbReference type="AlphaFoldDB" id="A0A6J1TLS4"/>
<proteinExistence type="predicted"/>
<feature type="compositionally biased region" description="Basic and acidic residues" evidence="1">
    <location>
        <begin position="84"/>
        <end position="96"/>
    </location>
</feature>
<evidence type="ECO:0000313" key="6">
    <source>
        <dbReference type="RefSeq" id="XP_026294470.1"/>
    </source>
</evidence>
<dbReference type="Pfam" id="PF03399">
    <property type="entry name" value="SAC3_GANP"/>
    <property type="match status" value="1"/>
</dbReference>
<dbReference type="PANTHER" id="PTHR12436">
    <property type="entry name" value="80 KDA MCM3-ASSOCIATED PROTEIN"/>
    <property type="match status" value="1"/>
</dbReference>
<dbReference type="GO" id="GO:0005634">
    <property type="term" value="C:nucleus"/>
    <property type="evidence" value="ECO:0007669"/>
    <property type="project" value="TreeGrafter"/>
</dbReference>
<dbReference type="FunFam" id="1.25.40.990:FF:000010">
    <property type="entry name" value="Leukocyte receptor cluster member"/>
    <property type="match status" value="1"/>
</dbReference>
<feature type="compositionally biased region" description="Low complexity" evidence="1">
    <location>
        <begin position="413"/>
        <end position="422"/>
    </location>
</feature>
<dbReference type="Gene3D" id="1.25.40.990">
    <property type="match status" value="1"/>
</dbReference>
<feature type="compositionally biased region" description="Gly residues" evidence="1">
    <location>
        <begin position="49"/>
        <end position="60"/>
    </location>
</feature>
<feature type="compositionally biased region" description="Polar residues" evidence="1">
    <location>
        <begin position="1"/>
        <end position="10"/>
    </location>
</feature>
<keyword evidence="2" id="KW-0472">Membrane</keyword>
<dbReference type="Proteomes" id="UP000504606">
    <property type="component" value="Unplaced"/>
</dbReference>
<dbReference type="InterPro" id="IPR045107">
    <property type="entry name" value="SAC3/GANP/THP3"/>
</dbReference>
<dbReference type="RefSeq" id="XP_026294470.1">
    <property type="nucleotide sequence ID" value="XM_026438685.2"/>
</dbReference>
<evidence type="ECO:0000256" key="1">
    <source>
        <dbReference type="SAM" id="MobiDB-lite"/>
    </source>
</evidence>
<feature type="compositionally biased region" description="Pro residues" evidence="1">
    <location>
        <begin position="254"/>
        <end position="289"/>
    </location>
</feature>
<dbReference type="GeneID" id="113218366"/>
<dbReference type="RefSeq" id="XP_026294469.1">
    <property type="nucleotide sequence ID" value="XM_026438684.2"/>
</dbReference>
<feature type="compositionally biased region" description="Low complexity" evidence="1">
    <location>
        <begin position="130"/>
        <end position="153"/>
    </location>
</feature>
<feature type="transmembrane region" description="Helical" evidence="2">
    <location>
        <begin position="785"/>
        <end position="807"/>
    </location>
</feature>
<dbReference type="OrthoDB" id="199574at2759"/>
<protein>
    <submittedName>
        <fullName evidence="5 6">Leukocyte receptor cluster member 8 homolog isoform X1</fullName>
    </submittedName>
</protein>
<sequence length="849" mass="94273">MADKGQNPSMWQYPPYPPYGQGYQGYGQPGYGYPNQYYGMQQYQQGMGYPYGGGSMGSPGQGPPLPPGPHGSPMQGFTPPGGSKEADPEAMKDENNGKTQLSSASPGAPPGEEELIPLPSGTPPPPSNGLPPGFSPRQNNFFPNQVPNNPFAPIRFNINHKNRMQYPFNQNNQPGVHQGQRPNAPNNPAALLQPNAIGQPGQPMMSKKKRKRAKQLALQAAAAAAAAAATNTGGSTYSFVKSFEPLTSVANPNNIPPLPPNPPPPDNPPPLPPLPEEPQTPSAQPPLPPAGVGTTPPAPPAAPAGADTWPESLKNYVKMCYDRCKTGVDKDRVEIILKGKIMSATNKKTLWTKNWEEEELPKLSADLLPSPRNFGNMQRNNIAKPMTPNRGIAARLSLGNKFNKGQIRRQSRRSSSSPSPSRSRSRSRSRRKSRSRSHSRSRSRSRSRSDSSHSSHRRRKRSSSSSSSADDFKSLKVGKGRAQRGRLGDRLSFPGKGRGGTVMNKKAKHPKGVLKSHFYSEFGGNTEELGNSEQLQKRAARFSAITRSPSNPTALLTPQNNRHKRISMSNKFSEDTEGDFDLTECHVVGTCQEIEKRYLRLTSAPDPSQVRPVEVLKIALNRAKDKWLKSEDYHASCDQLKSIRQDLTVQGIRDQFTVYVYETHARIAMEKGDHEEFNQCQTQLKMLYADLGGENVNEFTAYRILYYIFTKNNLDLTVVMASLTPEAEQHDCIAHALNMRSAWWLGNYHKFFKLYRAAPKMAAYLVDWFADRERKAAIKIMIKSYVLTLSDLFVFIYYPFLCIGVGLGSNNLLHFNQSETYYQKVQCITLQVRSIYLNNRCCISVYSVD</sequence>